<dbReference type="OrthoDB" id="9812349at2"/>
<organism evidence="2 3">
    <name type="scientific">Compostimonas suwonensis</name>
    <dbReference type="NCBI Taxonomy" id="1048394"/>
    <lineage>
        <taxon>Bacteria</taxon>
        <taxon>Bacillati</taxon>
        <taxon>Actinomycetota</taxon>
        <taxon>Actinomycetes</taxon>
        <taxon>Micrococcales</taxon>
        <taxon>Microbacteriaceae</taxon>
        <taxon>Compostimonas</taxon>
    </lineage>
</organism>
<feature type="transmembrane region" description="Helical" evidence="1">
    <location>
        <begin position="27"/>
        <end position="47"/>
    </location>
</feature>
<evidence type="ECO:0000256" key="1">
    <source>
        <dbReference type="SAM" id="Phobius"/>
    </source>
</evidence>
<dbReference type="GO" id="GO:0005886">
    <property type="term" value="C:plasma membrane"/>
    <property type="evidence" value="ECO:0007669"/>
    <property type="project" value="TreeGrafter"/>
</dbReference>
<accession>A0A2M9BB66</accession>
<feature type="transmembrane region" description="Helical" evidence="1">
    <location>
        <begin position="59"/>
        <end position="79"/>
    </location>
</feature>
<dbReference type="RefSeq" id="WP_100346086.1">
    <property type="nucleotide sequence ID" value="NZ_PGFB01000007.1"/>
</dbReference>
<dbReference type="InterPro" id="IPR008523">
    <property type="entry name" value="DUF805"/>
</dbReference>
<dbReference type="AlphaFoldDB" id="A0A2M9BB66"/>
<reference evidence="2 3" key="1">
    <citation type="submission" date="2017-11" db="EMBL/GenBank/DDBJ databases">
        <title>Genomic Encyclopedia of Archaeal and Bacterial Type Strains, Phase II (KMG-II): From Individual Species to Whole Genera.</title>
        <authorList>
            <person name="Goeker M."/>
        </authorList>
    </citation>
    <scope>NUCLEOTIDE SEQUENCE [LARGE SCALE GENOMIC DNA]</scope>
    <source>
        <strain evidence="2 3">DSM 25625</strain>
    </source>
</reference>
<dbReference type="Pfam" id="PF05656">
    <property type="entry name" value="DUF805"/>
    <property type="match status" value="1"/>
</dbReference>
<protein>
    <submittedName>
        <fullName evidence="2">Uncharacterized membrane protein YhaH (DUF805 family)</fullName>
    </submittedName>
</protein>
<gene>
    <name evidence="2" type="ORF">CLV54_3326</name>
</gene>
<keyword evidence="1" id="KW-0812">Transmembrane</keyword>
<dbReference type="PANTHER" id="PTHR34980">
    <property type="entry name" value="INNER MEMBRANE PROTEIN-RELATED-RELATED"/>
    <property type="match status" value="1"/>
</dbReference>
<comment type="caution">
    <text evidence="2">The sequence shown here is derived from an EMBL/GenBank/DDBJ whole genome shotgun (WGS) entry which is preliminary data.</text>
</comment>
<name>A0A2M9BB66_9MICO</name>
<dbReference type="Proteomes" id="UP000230161">
    <property type="component" value="Unassembled WGS sequence"/>
</dbReference>
<dbReference type="PANTHER" id="PTHR34980:SF2">
    <property type="entry name" value="INNER MEMBRANE PROTEIN YHAH-RELATED"/>
    <property type="match status" value="1"/>
</dbReference>
<feature type="transmembrane region" description="Helical" evidence="1">
    <location>
        <begin position="85"/>
        <end position="106"/>
    </location>
</feature>
<keyword evidence="3" id="KW-1185">Reference proteome</keyword>
<sequence length="126" mass="14327">MTFGTAISTVFRKYVDFFGRATRSEYWWWYLFVLIVNVAVQLVASVLPDGARETVQWLSYLWSLAILLPTLAVGARRLHDSNHSAFHLFWMLLPLIGWIILLVFFLQPSNPAGARFDRPGTAPAVA</sequence>
<evidence type="ECO:0000313" key="3">
    <source>
        <dbReference type="Proteomes" id="UP000230161"/>
    </source>
</evidence>
<proteinExistence type="predicted"/>
<keyword evidence="1" id="KW-0472">Membrane</keyword>
<dbReference type="EMBL" id="PGFB01000007">
    <property type="protein sequence ID" value="PJJ55190.1"/>
    <property type="molecule type" value="Genomic_DNA"/>
</dbReference>
<keyword evidence="1" id="KW-1133">Transmembrane helix</keyword>
<evidence type="ECO:0000313" key="2">
    <source>
        <dbReference type="EMBL" id="PJJ55190.1"/>
    </source>
</evidence>